<evidence type="ECO:0000313" key="2">
    <source>
        <dbReference type="EMBL" id="KAK2599739.1"/>
    </source>
</evidence>
<sequence length="780" mass="88898">MSAPGQSAANNEGGVLSGSSSDVSLNSILNSYTDDQCTDYSEVFPGLWTQDDQEALKELGWEPRSYDERTTWQSYVPYWSHQQWDPEIEIKSNGRLARASRGESRAIMRPMILPGDSDIPRTRYTRRFGINPTVPKNANEEWRSGLTPTTSAADGAARRWTQEESIQSYWFRGFTTQELSPVLMLQTSTYRRQTFQHPVFTREYQTPAKQLPVMLNSNRLFSRERWVQPPNDPGPQSGGTKLKNYNLRYNLSGIEGKYDAARNDQVWQALEPSLRLASQVIHSAHPAWIMFLRGIYHMRPVSQLADGRTDAEKQHTDYRPYRALWLDIDESQMYDQARALYRRNFDAGRATMGVLDTSLQFSIAEIEPESNAQTTITRDGHIHVILSANRVWPLLVDEYSESEKVAYHVRNAMTILHELATAPLILERHKQMLILTWLQKLTMDKAGGKIMRLRLHHERQTWDRKYTSIRSLCQNSVQAFGIVGNSLRSVLSDNNPASGPGVTAQIHALLRGDLLELYRRLDYEARYTQSIVAEYFLKNSDDPMLNRRSLDMLLGMLRTACDEVRVVLERLTDMRQSLETDPLSRFADIVQECQATHSRINSAFDAISGVSMMLHGNTSLDRSGPNGRGPLASVPVARRDMQESRSLEKAALAELRLIGDPRIRRLLRTWFNILLFNDDIREDDVDGTDVVDGQSLDDLKRARDRETGVAMAIIYLDRLDQLDANRASGLGPTAEDFHINAELQDAMARHQDDTGIADLFSERFTLEEQDRLRRRPTSGG</sequence>
<organism evidence="2 3">
    <name type="scientific">Phomopsis amygdali</name>
    <name type="common">Fusicoccum amygdali</name>
    <dbReference type="NCBI Taxonomy" id="1214568"/>
    <lineage>
        <taxon>Eukaryota</taxon>
        <taxon>Fungi</taxon>
        <taxon>Dikarya</taxon>
        <taxon>Ascomycota</taxon>
        <taxon>Pezizomycotina</taxon>
        <taxon>Sordariomycetes</taxon>
        <taxon>Sordariomycetidae</taxon>
        <taxon>Diaporthales</taxon>
        <taxon>Diaporthaceae</taxon>
        <taxon>Diaporthe</taxon>
    </lineage>
</organism>
<evidence type="ECO:0000256" key="1">
    <source>
        <dbReference type="SAM" id="MobiDB-lite"/>
    </source>
</evidence>
<feature type="compositionally biased region" description="Polar residues" evidence="1">
    <location>
        <begin position="1"/>
        <end position="10"/>
    </location>
</feature>
<name>A0AAD9S5H2_PHOAM</name>
<keyword evidence="3" id="KW-1185">Reference proteome</keyword>
<comment type="caution">
    <text evidence="2">The sequence shown here is derived from an EMBL/GenBank/DDBJ whole genome shotgun (WGS) entry which is preliminary data.</text>
</comment>
<protein>
    <submittedName>
        <fullName evidence="2">Uncharacterized protein</fullName>
    </submittedName>
</protein>
<accession>A0AAD9S5H2</accession>
<gene>
    <name evidence="2" type="ORF">N8I77_011469</name>
</gene>
<feature type="region of interest" description="Disordered" evidence="1">
    <location>
        <begin position="1"/>
        <end position="20"/>
    </location>
</feature>
<evidence type="ECO:0000313" key="3">
    <source>
        <dbReference type="Proteomes" id="UP001265746"/>
    </source>
</evidence>
<dbReference type="EMBL" id="JAUJFL010000007">
    <property type="protein sequence ID" value="KAK2599739.1"/>
    <property type="molecule type" value="Genomic_DNA"/>
</dbReference>
<feature type="region of interest" description="Disordered" evidence="1">
    <location>
        <begin position="135"/>
        <end position="156"/>
    </location>
</feature>
<dbReference type="Proteomes" id="UP001265746">
    <property type="component" value="Unassembled WGS sequence"/>
</dbReference>
<proteinExistence type="predicted"/>
<dbReference type="AlphaFoldDB" id="A0AAD9S5H2"/>
<reference evidence="2" key="1">
    <citation type="submission" date="2023-06" db="EMBL/GenBank/DDBJ databases">
        <authorList>
            <person name="Noh H."/>
        </authorList>
    </citation>
    <scope>NUCLEOTIDE SEQUENCE</scope>
    <source>
        <strain evidence="2">DUCC20226</strain>
    </source>
</reference>